<dbReference type="PROSITE" id="PS01124">
    <property type="entry name" value="HTH_ARAC_FAMILY_2"/>
    <property type="match status" value="1"/>
</dbReference>
<keyword evidence="1" id="KW-0805">Transcription regulation</keyword>
<dbReference type="SMART" id="SM00342">
    <property type="entry name" value="HTH_ARAC"/>
    <property type="match status" value="1"/>
</dbReference>
<dbReference type="Proteomes" id="UP000639396">
    <property type="component" value="Unassembled WGS sequence"/>
</dbReference>
<dbReference type="CDD" id="cd02208">
    <property type="entry name" value="cupin_RmlC-like"/>
    <property type="match status" value="1"/>
</dbReference>
<gene>
    <name evidence="5" type="ORF">IDH45_33220</name>
</gene>
<dbReference type="InterPro" id="IPR014710">
    <property type="entry name" value="RmlC-like_jellyroll"/>
</dbReference>
<dbReference type="InterPro" id="IPR003313">
    <property type="entry name" value="AraC-bd"/>
</dbReference>
<dbReference type="Gene3D" id="2.60.120.10">
    <property type="entry name" value="Jelly Rolls"/>
    <property type="match status" value="1"/>
</dbReference>
<keyword evidence="2" id="KW-0238">DNA-binding</keyword>
<dbReference type="SUPFAM" id="SSF46689">
    <property type="entry name" value="Homeodomain-like"/>
    <property type="match status" value="2"/>
</dbReference>
<comment type="caution">
    <text evidence="5">The sequence shown here is derived from an EMBL/GenBank/DDBJ whole genome shotgun (WGS) entry which is preliminary data.</text>
</comment>
<dbReference type="RefSeq" id="WP_190932456.1">
    <property type="nucleotide sequence ID" value="NZ_JACXJA010000073.1"/>
</dbReference>
<dbReference type="Pfam" id="PF02311">
    <property type="entry name" value="AraC_binding"/>
    <property type="match status" value="1"/>
</dbReference>
<sequence length="281" mass="31504">MTIKWIDLSPNQIDIYEQKHMGGHLVTEHHHQIHQILFVLEGEGKIRLEGETYELGGDDTAVLLPYSAHSVMSDSRLTLLVLAFEQSALDPEIAGGLLHAYFQTSALMKPSAFIGSELRQLLRKMLFEQSKPHSPLTRLSLKIHLSQLLLALARSQEAPASPAGSGSNWLRAEKIRSYIDMHYYEPLTAADLAGKLGISTRYVNNIFKERYDTTPIQYLTEVRIGLARKLLADTGKDIISICFEVGYDSVSTFYRTFKAIVGMSPKKYREIGKPEEPGDLG</sequence>
<dbReference type="GO" id="GO:0003700">
    <property type="term" value="F:DNA-binding transcription factor activity"/>
    <property type="evidence" value="ECO:0007669"/>
    <property type="project" value="InterPro"/>
</dbReference>
<evidence type="ECO:0000313" key="6">
    <source>
        <dbReference type="Proteomes" id="UP000639396"/>
    </source>
</evidence>
<dbReference type="PANTHER" id="PTHR43280:SF28">
    <property type="entry name" value="HTH-TYPE TRANSCRIPTIONAL ACTIVATOR RHAS"/>
    <property type="match status" value="1"/>
</dbReference>
<dbReference type="AlphaFoldDB" id="A0A927CIK6"/>
<dbReference type="InterPro" id="IPR009057">
    <property type="entry name" value="Homeodomain-like_sf"/>
</dbReference>
<evidence type="ECO:0000259" key="4">
    <source>
        <dbReference type="PROSITE" id="PS01124"/>
    </source>
</evidence>
<proteinExistence type="predicted"/>
<dbReference type="InterPro" id="IPR020449">
    <property type="entry name" value="Tscrpt_reg_AraC-type_HTH"/>
</dbReference>
<dbReference type="InterPro" id="IPR037923">
    <property type="entry name" value="HTH-like"/>
</dbReference>
<evidence type="ECO:0000256" key="3">
    <source>
        <dbReference type="ARBA" id="ARBA00023163"/>
    </source>
</evidence>
<feature type="domain" description="HTH araC/xylS-type" evidence="4">
    <location>
        <begin position="173"/>
        <end position="271"/>
    </location>
</feature>
<dbReference type="PROSITE" id="PS00041">
    <property type="entry name" value="HTH_ARAC_FAMILY_1"/>
    <property type="match status" value="1"/>
</dbReference>
<evidence type="ECO:0000256" key="1">
    <source>
        <dbReference type="ARBA" id="ARBA00023015"/>
    </source>
</evidence>
<dbReference type="InterPro" id="IPR018062">
    <property type="entry name" value="HTH_AraC-typ_CS"/>
</dbReference>
<evidence type="ECO:0000256" key="2">
    <source>
        <dbReference type="ARBA" id="ARBA00023125"/>
    </source>
</evidence>
<dbReference type="InterPro" id="IPR018060">
    <property type="entry name" value="HTH_AraC"/>
</dbReference>
<keyword evidence="6" id="KW-1185">Reference proteome</keyword>
<dbReference type="GO" id="GO:0043565">
    <property type="term" value="F:sequence-specific DNA binding"/>
    <property type="evidence" value="ECO:0007669"/>
    <property type="project" value="InterPro"/>
</dbReference>
<dbReference type="PRINTS" id="PR00032">
    <property type="entry name" value="HTHARAC"/>
</dbReference>
<dbReference type="PANTHER" id="PTHR43280">
    <property type="entry name" value="ARAC-FAMILY TRANSCRIPTIONAL REGULATOR"/>
    <property type="match status" value="1"/>
</dbReference>
<dbReference type="SUPFAM" id="SSF51215">
    <property type="entry name" value="Regulatory protein AraC"/>
    <property type="match status" value="1"/>
</dbReference>
<protein>
    <submittedName>
        <fullName evidence="5">AraC family transcriptional regulator</fullName>
    </submittedName>
</protein>
<accession>A0A927CIK6</accession>
<keyword evidence="3" id="KW-0804">Transcription</keyword>
<dbReference type="EMBL" id="JACXJA010000073">
    <property type="protein sequence ID" value="MBD2866841.1"/>
    <property type="molecule type" value="Genomic_DNA"/>
</dbReference>
<reference evidence="5" key="1">
    <citation type="submission" date="2020-09" db="EMBL/GenBank/DDBJ databases">
        <title>A novel bacterium of genus Paenibacillus, isolated from South China Sea.</title>
        <authorList>
            <person name="Huang H."/>
            <person name="Mo K."/>
            <person name="Hu Y."/>
        </authorList>
    </citation>
    <scope>NUCLEOTIDE SEQUENCE</scope>
    <source>
        <strain evidence="5">IB182363</strain>
    </source>
</reference>
<dbReference type="Gene3D" id="1.10.10.60">
    <property type="entry name" value="Homeodomain-like"/>
    <property type="match status" value="2"/>
</dbReference>
<name>A0A927CIK6_9BACL</name>
<dbReference type="Pfam" id="PF12833">
    <property type="entry name" value="HTH_18"/>
    <property type="match status" value="1"/>
</dbReference>
<evidence type="ECO:0000313" key="5">
    <source>
        <dbReference type="EMBL" id="MBD2866841.1"/>
    </source>
</evidence>
<organism evidence="5 6">
    <name type="scientific">Paenibacillus oceani</name>
    <dbReference type="NCBI Taxonomy" id="2772510"/>
    <lineage>
        <taxon>Bacteria</taxon>
        <taxon>Bacillati</taxon>
        <taxon>Bacillota</taxon>
        <taxon>Bacilli</taxon>
        <taxon>Bacillales</taxon>
        <taxon>Paenibacillaceae</taxon>
        <taxon>Paenibacillus</taxon>
    </lineage>
</organism>